<gene>
    <name evidence="1" type="ORF">TRIUR3_27849</name>
</gene>
<reference evidence="1" key="1">
    <citation type="journal article" date="2013" name="Nature">
        <title>Draft genome of the wheat A-genome progenitor Triticum urartu.</title>
        <authorList>
            <person name="Ling H.Q."/>
            <person name="Zhao S."/>
            <person name="Liu D."/>
            <person name="Wang J."/>
            <person name="Sun H."/>
            <person name="Zhang C."/>
            <person name="Fan H."/>
            <person name="Li D."/>
            <person name="Dong L."/>
            <person name="Tao Y."/>
            <person name="Gao C."/>
            <person name="Wu H."/>
            <person name="Li Y."/>
            <person name="Cui Y."/>
            <person name="Guo X."/>
            <person name="Zheng S."/>
            <person name="Wang B."/>
            <person name="Yu K."/>
            <person name="Liang Q."/>
            <person name="Yang W."/>
            <person name="Lou X."/>
            <person name="Chen J."/>
            <person name="Feng M."/>
            <person name="Jian J."/>
            <person name="Zhang X."/>
            <person name="Luo G."/>
            <person name="Jiang Y."/>
            <person name="Liu J."/>
            <person name="Wang Z."/>
            <person name="Sha Y."/>
            <person name="Zhang B."/>
            <person name="Wu H."/>
            <person name="Tang D."/>
            <person name="Shen Q."/>
            <person name="Xue P."/>
            <person name="Zou S."/>
            <person name="Wang X."/>
            <person name="Liu X."/>
            <person name="Wang F."/>
            <person name="Yang Y."/>
            <person name="An X."/>
            <person name="Dong Z."/>
            <person name="Zhang K."/>
            <person name="Zhang X."/>
            <person name="Luo M.C."/>
            <person name="Dvorak J."/>
            <person name="Tong Y."/>
            <person name="Wang J."/>
            <person name="Yang H."/>
            <person name="Li Z."/>
            <person name="Wang D."/>
            <person name="Zhang A."/>
            <person name="Wang J."/>
        </authorList>
    </citation>
    <scope>NUCLEOTIDE SEQUENCE</scope>
</reference>
<protein>
    <submittedName>
        <fullName evidence="1">Uncharacterized protein</fullName>
    </submittedName>
</protein>
<evidence type="ECO:0000313" key="1">
    <source>
        <dbReference type="EMBL" id="EMS68333.1"/>
    </source>
</evidence>
<dbReference type="AlphaFoldDB" id="M7ZYS4"/>
<name>M7ZYS4_TRIUA</name>
<dbReference type="EMBL" id="KD008312">
    <property type="protein sequence ID" value="EMS68333.1"/>
    <property type="molecule type" value="Genomic_DNA"/>
</dbReference>
<accession>M7ZYS4</accession>
<proteinExistence type="predicted"/>
<sequence>MKLLSLPMNSGNKYLSPRYFVFTLVKLMNVNEDYGDLSKVARRVEVHAIAYMVDLRNGLWEKCTATSDHNWDLKAALIHERRQIQKINGLYG</sequence>
<organism evidence="1">
    <name type="scientific">Triticum urartu</name>
    <name type="common">Red wild einkorn</name>
    <name type="synonym">Crithodium urartu</name>
    <dbReference type="NCBI Taxonomy" id="4572"/>
    <lineage>
        <taxon>Eukaryota</taxon>
        <taxon>Viridiplantae</taxon>
        <taxon>Streptophyta</taxon>
        <taxon>Embryophyta</taxon>
        <taxon>Tracheophyta</taxon>
        <taxon>Spermatophyta</taxon>
        <taxon>Magnoliopsida</taxon>
        <taxon>Liliopsida</taxon>
        <taxon>Poales</taxon>
        <taxon>Poaceae</taxon>
        <taxon>BOP clade</taxon>
        <taxon>Pooideae</taxon>
        <taxon>Triticodae</taxon>
        <taxon>Triticeae</taxon>
        <taxon>Triticinae</taxon>
        <taxon>Triticum</taxon>
    </lineage>
</organism>